<proteinExistence type="predicted"/>
<keyword evidence="2" id="KW-1185">Reference proteome</keyword>
<dbReference type="EMBL" id="CAIX01000334">
    <property type="protein sequence ID" value="CCI49730.1"/>
    <property type="molecule type" value="Genomic_DNA"/>
</dbReference>
<dbReference type="STRING" id="65357.A0A024GSM1"/>
<comment type="caution">
    <text evidence="1">The sequence shown here is derived from an EMBL/GenBank/DDBJ whole genome shotgun (WGS) entry which is preliminary data.</text>
</comment>
<dbReference type="AlphaFoldDB" id="A0A024GSM1"/>
<gene>
    <name evidence="1" type="ORF">BN9_111210</name>
</gene>
<dbReference type="Gene3D" id="1.25.10.10">
    <property type="entry name" value="Leucine-rich Repeat Variant"/>
    <property type="match status" value="1"/>
</dbReference>
<name>A0A024GSM1_9STRA</name>
<evidence type="ECO:0000313" key="2">
    <source>
        <dbReference type="Proteomes" id="UP000053237"/>
    </source>
</evidence>
<evidence type="ECO:0000313" key="1">
    <source>
        <dbReference type="EMBL" id="CCI49730.1"/>
    </source>
</evidence>
<protein>
    <submittedName>
        <fullName evidence="1">Uncharacterized protein</fullName>
    </submittedName>
</protein>
<dbReference type="InterPro" id="IPR011989">
    <property type="entry name" value="ARM-like"/>
</dbReference>
<reference evidence="1 2" key="1">
    <citation type="submission" date="2012-05" db="EMBL/GenBank/DDBJ databases">
        <title>Recombination and specialization in a pathogen metapopulation.</title>
        <authorList>
            <person name="Gardiner A."/>
            <person name="Kemen E."/>
            <person name="Schultz-Larsen T."/>
            <person name="MacLean D."/>
            <person name="Van Oosterhout C."/>
            <person name="Jones J.D.G."/>
        </authorList>
    </citation>
    <scope>NUCLEOTIDE SEQUENCE [LARGE SCALE GENOMIC DNA]</scope>
    <source>
        <strain evidence="1 2">Ac Nc2</strain>
    </source>
</reference>
<organism evidence="1 2">
    <name type="scientific">Albugo candida</name>
    <dbReference type="NCBI Taxonomy" id="65357"/>
    <lineage>
        <taxon>Eukaryota</taxon>
        <taxon>Sar</taxon>
        <taxon>Stramenopiles</taxon>
        <taxon>Oomycota</taxon>
        <taxon>Peronosporomycetes</taxon>
        <taxon>Albuginales</taxon>
        <taxon>Albuginaceae</taxon>
        <taxon>Albugo</taxon>
    </lineage>
</organism>
<accession>A0A024GSM1</accession>
<dbReference type="InParanoid" id="A0A024GSM1"/>
<sequence>MMYCIGLIKTSQAELEIPSQYALDILGRVTRRIDFYQLNPIHNAHQSSWRNVTKPLALQLYEGEGILPLEYLLQQLHALLADQLSQTAGVYQSSRASKDTVLRVLNILWAIAQNSMLHDALQTSKTVEQTTFIDCIVVLVACSHTMFPSRKRRRFDPLENETLDMDCTSSESEEMEDGVMSNEQIESFGSKRHKTWRTPWEKDGLPVDTFEPGRIFSYTRNAKERLHGSRHAWTEPTWNAEAEAIDWEISQAALCVLYHLSKLDRKVKVAIGKHPSCLSRIMMLLSISSNQTQQEKLQRMAGGTLLNLSNCSEMNPFLWPLRKDLVQLACSSSDQVAKLLNTLLRQIWR</sequence>
<dbReference type="Proteomes" id="UP000053237">
    <property type="component" value="Unassembled WGS sequence"/>
</dbReference>